<evidence type="ECO:0000256" key="4">
    <source>
        <dbReference type="SAM" id="MobiDB-lite"/>
    </source>
</evidence>
<dbReference type="Proteomes" id="UP001569963">
    <property type="component" value="Unassembled WGS sequence"/>
</dbReference>
<proteinExistence type="predicted"/>
<dbReference type="PANTHER" id="PTHR32332:SF20">
    <property type="entry name" value="2-NITROPROPANE DIOXYGENASE-LIKE PROTEIN"/>
    <property type="match status" value="1"/>
</dbReference>
<evidence type="ECO:0000256" key="3">
    <source>
        <dbReference type="ARBA" id="ARBA00023002"/>
    </source>
</evidence>
<keyword evidence="5" id="KW-0503">Monooxygenase</keyword>
<dbReference type="SUPFAM" id="SSF51412">
    <property type="entry name" value="Inosine monophosphate dehydrogenase (IMPDH)"/>
    <property type="match status" value="1"/>
</dbReference>
<dbReference type="EC" id="1.13.12.-" evidence="5"/>
<evidence type="ECO:0000313" key="6">
    <source>
        <dbReference type="Proteomes" id="UP001569963"/>
    </source>
</evidence>
<feature type="compositionally biased region" description="Basic residues" evidence="4">
    <location>
        <begin position="102"/>
        <end position="115"/>
    </location>
</feature>
<keyword evidence="6" id="KW-1185">Reference proteome</keyword>
<dbReference type="CDD" id="cd04730">
    <property type="entry name" value="NPD_like"/>
    <property type="match status" value="1"/>
</dbReference>
<dbReference type="Gene3D" id="3.20.20.70">
    <property type="entry name" value="Aldolase class I"/>
    <property type="match status" value="1"/>
</dbReference>
<protein>
    <submittedName>
        <fullName evidence="5">Nitronate monooxygenase</fullName>
        <ecNumber evidence="5">1.13.12.-</ecNumber>
    </submittedName>
</protein>
<comment type="caution">
    <text evidence="5">The sequence shown here is derived from an EMBL/GenBank/DDBJ whole genome shotgun (WGS) entry which is preliminary data.</text>
</comment>
<evidence type="ECO:0000313" key="5">
    <source>
        <dbReference type="EMBL" id="MFA1537828.1"/>
    </source>
</evidence>
<dbReference type="InterPro" id="IPR013785">
    <property type="entry name" value="Aldolase_TIM"/>
</dbReference>
<dbReference type="RefSeq" id="WP_371947408.1">
    <property type="nucleotide sequence ID" value="NZ_JAXCEI010000001.1"/>
</dbReference>
<reference evidence="5 6" key="1">
    <citation type="submission" date="2023-11" db="EMBL/GenBank/DDBJ databases">
        <title>Actinomadura monticuli sp. nov., isolated from volcanic ash.</title>
        <authorList>
            <person name="Lee S.D."/>
            <person name="Yang H."/>
            <person name="Kim I.S."/>
        </authorList>
    </citation>
    <scope>NUCLEOTIDE SEQUENCE [LARGE SCALE GENOMIC DNA]</scope>
    <source>
        <strain evidence="5 6">DLS-62</strain>
    </source>
</reference>
<dbReference type="EMBL" id="JAXCEI010000001">
    <property type="protein sequence ID" value="MFA1537828.1"/>
    <property type="molecule type" value="Genomic_DNA"/>
</dbReference>
<feature type="region of interest" description="Disordered" evidence="4">
    <location>
        <begin position="95"/>
        <end position="136"/>
    </location>
</feature>
<dbReference type="PANTHER" id="PTHR32332">
    <property type="entry name" value="2-NITROPROPANE DIOXYGENASE"/>
    <property type="match status" value="1"/>
</dbReference>
<evidence type="ECO:0000256" key="2">
    <source>
        <dbReference type="ARBA" id="ARBA00022643"/>
    </source>
</evidence>
<dbReference type="Pfam" id="PF03060">
    <property type="entry name" value="NMO"/>
    <property type="match status" value="1"/>
</dbReference>
<gene>
    <name evidence="5" type="ORF">SM611_02710</name>
</gene>
<dbReference type="InterPro" id="IPR004136">
    <property type="entry name" value="NMO"/>
</dbReference>
<accession>A0ABV4Q3T9</accession>
<keyword evidence="2" id="KW-0288">FMN</keyword>
<name>A0ABV4Q3T9_9ACTN</name>
<evidence type="ECO:0000256" key="1">
    <source>
        <dbReference type="ARBA" id="ARBA00022630"/>
    </source>
</evidence>
<keyword evidence="1" id="KW-0285">Flavoprotein</keyword>
<keyword evidence="3 5" id="KW-0560">Oxidoreductase</keyword>
<sequence length="150" mass="16383">MELPIVQAPIGSAVTPELVAAVSNAGGLGMLALTWVSEQEAVRRIQRVRELTDRPFGVNLVLDFPVDHLLTACLKAGVAVVSTFWGHPGSVSERVRPVDRRSRGHRQRQRYRRPGRPPGAPGLHRTDRRHGGPPIMRAAVRPSAVGTVLR</sequence>
<dbReference type="GO" id="GO:0004497">
    <property type="term" value="F:monooxygenase activity"/>
    <property type="evidence" value="ECO:0007669"/>
    <property type="project" value="UniProtKB-KW"/>
</dbReference>
<organism evidence="5 6">
    <name type="scientific">Actinomadura monticuli</name>
    <dbReference type="NCBI Taxonomy" id="3097367"/>
    <lineage>
        <taxon>Bacteria</taxon>
        <taxon>Bacillati</taxon>
        <taxon>Actinomycetota</taxon>
        <taxon>Actinomycetes</taxon>
        <taxon>Streptosporangiales</taxon>
        <taxon>Thermomonosporaceae</taxon>
        <taxon>Actinomadura</taxon>
    </lineage>
</organism>